<name>A0A1H7MBS5_RUMAL</name>
<organism evidence="5 6">
    <name type="scientific">Ruminococcus albus</name>
    <dbReference type="NCBI Taxonomy" id="1264"/>
    <lineage>
        <taxon>Bacteria</taxon>
        <taxon>Bacillati</taxon>
        <taxon>Bacillota</taxon>
        <taxon>Clostridia</taxon>
        <taxon>Eubacteriales</taxon>
        <taxon>Oscillospiraceae</taxon>
        <taxon>Ruminococcus</taxon>
    </lineage>
</organism>
<protein>
    <submittedName>
        <fullName evidence="5">Integrase/recombinase XerD</fullName>
    </submittedName>
</protein>
<dbReference type="InterPro" id="IPR050090">
    <property type="entry name" value="Tyrosine_recombinase_XerCD"/>
</dbReference>
<dbReference type="PANTHER" id="PTHR30349">
    <property type="entry name" value="PHAGE INTEGRASE-RELATED"/>
    <property type="match status" value="1"/>
</dbReference>
<dbReference type="Pfam" id="PF00589">
    <property type="entry name" value="Phage_integrase"/>
    <property type="match status" value="1"/>
</dbReference>
<sequence length="297" mass="34647">MIFSKWWNYYFNAYVDGIITHDKAVDYKTIINNCFSDLFDSELDCIRPVDVQLCLKSTKQYCVTRQRDAFFLIRRVFTEAVKNGFLSDNPVNCLRCPKKIKKDAEFFNPDHIEHLFEENSRVSRMFEFDLWSGLRRGELLALRWENVDLDNAFIRVCQTLVHTADGDKIVNTTKSRCDRVVPLHAHAVDILRSVKLLDSSDGFVFTLAGMDTPFSLRAYNGAFRRFYDRRVKFYPDIPYLSPHKLRHTYATFLLQSGADIDVVRAILGHSDIATTQRYIHSNYNSMRSAVINLKFSY</sequence>
<comment type="similarity">
    <text evidence="1">Belongs to the 'phage' integrase family.</text>
</comment>
<feature type="domain" description="Tyr recombinase" evidence="4">
    <location>
        <begin position="102"/>
        <end position="291"/>
    </location>
</feature>
<dbReference type="InterPro" id="IPR010998">
    <property type="entry name" value="Integrase_recombinase_N"/>
</dbReference>
<accession>A0A1H7MBS5</accession>
<dbReference type="GO" id="GO:0006310">
    <property type="term" value="P:DNA recombination"/>
    <property type="evidence" value="ECO:0007669"/>
    <property type="project" value="UniProtKB-KW"/>
</dbReference>
<keyword evidence="2" id="KW-0238">DNA-binding</keyword>
<evidence type="ECO:0000313" key="6">
    <source>
        <dbReference type="Proteomes" id="UP000186015"/>
    </source>
</evidence>
<dbReference type="InterPro" id="IPR011010">
    <property type="entry name" value="DNA_brk_join_enz"/>
</dbReference>
<keyword evidence="3" id="KW-0233">DNA recombination</keyword>
<proteinExistence type="inferred from homology"/>
<evidence type="ECO:0000256" key="1">
    <source>
        <dbReference type="ARBA" id="ARBA00008857"/>
    </source>
</evidence>
<dbReference type="Gene3D" id="1.10.150.130">
    <property type="match status" value="1"/>
</dbReference>
<dbReference type="PANTHER" id="PTHR30349:SF64">
    <property type="entry name" value="PROPHAGE INTEGRASE INTD-RELATED"/>
    <property type="match status" value="1"/>
</dbReference>
<evidence type="ECO:0000259" key="4">
    <source>
        <dbReference type="PROSITE" id="PS51898"/>
    </source>
</evidence>
<dbReference type="SUPFAM" id="SSF56349">
    <property type="entry name" value="DNA breaking-rejoining enzymes"/>
    <property type="match status" value="1"/>
</dbReference>
<evidence type="ECO:0000256" key="2">
    <source>
        <dbReference type="ARBA" id="ARBA00023125"/>
    </source>
</evidence>
<dbReference type="Proteomes" id="UP000186015">
    <property type="component" value="Unassembled WGS sequence"/>
</dbReference>
<dbReference type="Gene3D" id="1.10.443.10">
    <property type="entry name" value="Intergrase catalytic core"/>
    <property type="match status" value="1"/>
</dbReference>
<dbReference type="OrthoDB" id="1818781at2"/>
<dbReference type="EMBL" id="FOAT01000011">
    <property type="protein sequence ID" value="SEL08612.1"/>
    <property type="molecule type" value="Genomic_DNA"/>
</dbReference>
<gene>
    <name evidence="5" type="ORF">SAMN05216469_11164</name>
</gene>
<reference evidence="5 6" key="1">
    <citation type="submission" date="2016-10" db="EMBL/GenBank/DDBJ databases">
        <authorList>
            <person name="de Groot N.N."/>
        </authorList>
    </citation>
    <scope>NUCLEOTIDE SEQUENCE [LARGE SCALE GENOMIC DNA]</scope>
    <source>
        <strain evidence="5 6">KH2T6</strain>
    </source>
</reference>
<dbReference type="AlphaFoldDB" id="A0A1H7MBS5"/>
<evidence type="ECO:0000256" key="3">
    <source>
        <dbReference type="ARBA" id="ARBA00023172"/>
    </source>
</evidence>
<dbReference type="InterPro" id="IPR002104">
    <property type="entry name" value="Integrase_catalytic"/>
</dbReference>
<evidence type="ECO:0000313" key="5">
    <source>
        <dbReference type="EMBL" id="SEL08612.1"/>
    </source>
</evidence>
<dbReference type="RefSeq" id="WP_074834118.1">
    <property type="nucleotide sequence ID" value="NZ_FOAT01000011.1"/>
</dbReference>
<dbReference type="CDD" id="cd01189">
    <property type="entry name" value="INT_ICEBs1_C_like"/>
    <property type="match status" value="1"/>
</dbReference>
<dbReference type="PROSITE" id="PS51898">
    <property type="entry name" value="TYR_RECOMBINASE"/>
    <property type="match status" value="1"/>
</dbReference>
<dbReference type="InterPro" id="IPR013762">
    <property type="entry name" value="Integrase-like_cat_sf"/>
</dbReference>
<dbReference type="GO" id="GO:0003677">
    <property type="term" value="F:DNA binding"/>
    <property type="evidence" value="ECO:0007669"/>
    <property type="project" value="UniProtKB-KW"/>
</dbReference>
<dbReference type="GO" id="GO:0015074">
    <property type="term" value="P:DNA integration"/>
    <property type="evidence" value="ECO:0007669"/>
    <property type="project" value="InterPro"/>
</dbReference>